<feature type="region of interest" description="Disordered" evidence="1">
    <location>
        <begin position="1"/>
        <end position="76"/>
    </location>
</feature>
<reference evidence="3" key="1">
    <citation type="journal article" date="2013" name="Science">
        <title>Comparative analysis of bat genomes provides insight into the evolution of flight and immunity.</title>
        <authorList>
            <person name="Zhang G."/>
            <person name="Cowled C."/>
            <person name="Shi Z."/>
            <person name="Huang Z."/>
            <person name="Bishop-Lilly K.A."/>
            <person name="Fang X."/>
            <person name="Wynne J.W."/>
            <person name="Xiong Z."/>
            <person name="Baker M.L."/>
            <person name="Zhao W."/>
            <person name="Tachedjian M."/>
            <person name="Zhu Y."/>
            <person name="Zhou P."/>
            <person name="Jiang X."/>
            <person name="Ng J."/>
            <person name="Yang L."/>
            <person name="Wu L."/>
            <person name="Xiao J."/>
            <person name="Feng Y."/>
            <person name="Chen Y."/>
            <person name="Sun X."/>
            <person name="Zhang Y."/>
            <person name="Marsh G.A."/>
            <person name="Crameri G."/>
            <person name="Broder C.C."/>
            <person name="Frey K.G."/>
            <person name="Wang L.F."/>
            <person name="Wang J."/>
        </authorList>
    </citation>
    <scope>NUCLEOTIDE SEQUENCE [LARGE SCALE GENOMIC DNA]</scope>
</reference>
<accession>L5L7X1</accession>
<sequence>MGRKEILKVQIAIPCQRPRKPTPEGLRQEPRGQLELEACRPKNGGDTSNDREPPTAAPELSIQDPPNAGHTAGLSHFAIAKAGTKAKEAKEAA</sequence>
<dbReference type="InParanoid" id="L5L7X1"/>
<keyword evidence="3" id="KW-1185">Reference proteome</keyword>
<dbReference type="Proteomes" id="UP000010552">
    <property type="component" value="Unassembled WGS sequence"/>
</dbReference>
<evidence type="ECO:0000313" key="2">
    <source>
        <dbReference type="EMBL" id="ELK19515.1"/>
    </source>
</evidence>
<protein>
    <submittedName>
        <fullName evidence="2">Uncharacterized protein</fullName>
    </submittedName>
</protein>
<gene>
    <name evidence="2" type="ORF">PAL_GLEAN10004381</name>
</gene>
<evidence type="ECO:0000256" key="1">
    <source>
        <dbReference type="SAM" id="MobiDB-lite"/>
    </source>
</evidence>
<evidence type="ECO:0000313" key="3">
    <source>
        <dbReference type="Proteomes" id="UP000010552"/>
    </source>
</evidence>
<organism evidence="2 3">
    <name type="scientific">Pteropus alecto</name>
    <name type="common">Black flying fox</name>
    <dbReference type="NCBI Taxonomy" id="9402"/>
    <lineage>
        <taxon>Eukaryota</taxon>
        <taxon>Metazoa</taxon>
        <taxon>Chordata</taxon>
        <taxon>Craniata</taxon>
        <taxon>Vertebrata</taxon>
        <taxon>Euteleostomi</taxon>
        <taxon>Mammalia</taxon>
        <taxon>Eutheria</taxon>
        <taxon>Laurasiatheria</taxon>
        <taxon>Chiroptera</taxon>
        <taxon>Yinpterochiroptera</taxon>
        <taxon>Pteropodoidea</taxon>
        <taxon>Pteropodidae</taxon>
        <taxon>Pteropodinae</taxon>
        <taxon>Pteropus</taxon>
    </lineage>
</organism>
<dbReference type="EMBL" id="KB030256">
    <property type="protein sequence ID" value="ELK19515.1"/>
    <property type="molecule type" value="Genomic_DNA"/>
</dbReference>
<name>L5L7X1_PTEAL</name>
<dbReference type="AlphaFoldDB" id="L5L7X1"/>
<feature type="compositionally biased region" description="Basic and acidic residues" evidence="1">
    <location>
        <begin position="26"/>
        <end position="40"/>
    </location>
</feature>
<proteinExistence type="predicted"/>